<dbReference type="Proteomes" id="UP000325255">
    <property type="component" value="Unassembled WGS sequence"/>
</dbReference>
<dbReference type="RefSeq" id="WP_150043877.1">
    <property type="nucleotide sequence ID" value="NZ_OW485601.1"/>
</dbReference>
<keyword evidence="2" id="KW-1185">Reference proteome</keyword>
<reference evidence="1 2" key="1">
    <citation type="submission" date="2019-09" db="EMBL/GenBank/DDBJ databases">
        <title>Genome sequence of Rhodovastum atsumiense, a diverse member of the Acetobacteraceae family of non-sulfur purple photosynthetic bacteria.</title>
        <authorList>
            <person name="Meyer T."/>
            <person name="Kyndt J."/>
        </authorList>
    </citation>
    <scope>NUCLEOTIDE SEQUENCE [LARGE SCALE GENOMIC DNA]</scope>
    <source>
        <strain evidence="1 2">DSM 21279</strain>
    </source>
</reference>
<organism evidence="1 2">
    <name type="scientific">Rhodovastum atsumiense</name>
    <dbReference type="NCBI Taxonomy" id="504468"/>
    <lineage>
        <taxon>Bacteria</taxon>
        <taxon>Pseudomonadati</taxon>
        <taxon>Pseudomonadota</taxon>
        <taxon>Alphaproteobacteria</taxon>
        <taxon>Acetobacterales</taxon>
        <taxon>Acetobacteraceae</taxon>
        <taxon>Rhodovastum</taxon>
    </lineage>
</organism>
<evidence type="ECO:0000313" key="1">
    <source>
        <dbReference type="EMBL" id="KAA5609338.1"/>
    </source>
</evidence>
<dbReference type="AlphaFoldDB" id="A0A5M6IP54"/>
<comment type="caution">
    <text evidence="1">The sequence shown here is derived from an EMBL/GenBank/DDBJ whole genome shotgun (WGS) entry which is preliminary data.</text>
</comment>
<evidence type="ECO:0008006" key="3">
    <source>
        <dbReference type="Google" id="ProtNLM"/>
    </source>
</evidence>
<gene>
    <name evidence="1" type="ORF">F1189_24745</name>
</gene>
<accession>A0A5M6IP54</accession>
<dbReference type="EMBL" id="VWPK01000053">
    <property type="protein sequence ID" value="KAA5609338.1"/>
    <property type="molecule type" value="Genomic_DNA"/>
</dbReference>
<protein>
    <recommendedName>
        <fullName evidence="3">Helix-turn-helix domain-containing protein</fullName>
    </recommendedName>
</protein>
<name>A0A5M6IP54_9PROT</name>
<proteinExistence type="predicted"/>
<sequence>MEQCAVKPQAWVPDVARFHNRHVRMEFTGDSAYCQYHLIEFVAEHLIDLSQAFNGDLQQMVILAVVGQVHLSEHLRGDGGPICPTASIASSRIADITRIPRQTVRRKLELMRGRGWVEQGPDLGWRLACRDGKPVAATDLAEISQRGIERGVRLAAAFNRRPACLARMQAPPGWCD</sequence>
<evidence type="ECO:0000313" key="2">
    <source>
        <dbReference type="Proteomes" id="UP000325255"/>
    </source>
</evidence>
<dbReference type="OrthoDB" id="5600162at2"/>